<feature type="non-terminal residue" evidence="1">
    <location>
        <position position="1"/>
    </location>
</feature>
<reference evidence="1 2" key="1">
    <citation type="submission" date="2019-10" db="EMBL/GenBank/DDBJ databases">
        <title>Lysobacter alkalisoli sp. nov., isolated from saline-alkaline soil.</title>
        <authorList>
            <person name="Sun J.-Q."/>
        </authorList>
    </citation>
    <scope>NUCLEOTIDE SEQUENCE [LARGE SCALE GENOMIC DNA]</scope>
    <source>
        <strain evidence="1 2">KCTC 42381</strain>
    </source>
</reference>
<dbReference type="AlphaFoldDB" id="A0A508B5D8"/>
<protein>
    <submittedName>
        <fullName evidence="1">MFS transporter</fullName>
    </submittedName>
</protein>
<dbReference type="InterPro" id="IPR036259">
    <property type="entry name" value="MFS_trans_sf"/>
</dbReference>
<dbReference type="SUPFAM" id="SSF103473">
    <property type="entry name" value="MFS general substrate transporter"/>
    <property type="match status" value="1"/>
</dbReference>
<sequence length="76" mass="7672">YAGAGRDRSGDAATLVNIAQRLGGAVGAVAVVALLECGDARDCGAQAYRWGFVLLVATAIAAMLAALPLSRDAPRD</sequence>
<gene>
    <name evidence="1" type="ORF">FKV24_006475</name>
</gene>
<name>A0A508B5D8_9GAMM</name>
<dbReference type="Proteomes" id="UP000320431">
    <property type="component" value="Unassembled WGS sequence"/>
</dbReference>
<organism evidence="1 2">
    <name type="scientific">Marilutibacter maris</name>
    <dbReference type="NCBI Taxonomy" id="1605891"/>
    <lineage>
        <taxon>Bacteria</taxon>
        <taxon>Pseudomonadati</taxon>
        <taxon>Pseudomonadota</taxon>
        <taxon>Gammaproteobacteria</taxon>
        <taxon>Lysobacterales</taxon>
        <taxon>Lysobacteraceae</taxon>
        <taxon>Marilutibacter</taxon>
    </lineage>
</organism>
<evidence type="ECO:0000313" key="1">
    <source>
        <dbReference type="EMBL" id="KAB8193870.1"/>
    </source>
</evidence>
<comment type="caution">
    <text evidence="1">The sequence shown here is derived from an EMBL/GenBank/DDBJ whole genome shotgun (WGS) entry which is preliminary data.</text>
</comment>
<dbReference type="EMBL" id="VICD02000091">
    <property type="protein sequence ID" value="KAB8193870.1"/>
    <property type="molecule type" value="Genomic_DNA"/>
</dbReference>
<evidence type="ECO:0000313" key="2">
    <source>
        <dbReference type="Proteomes" id="UP000320431"/>
    </source>
</evidence>
<dbReference type="Gene3D" id="1.20.1250.20">
    <property type="entry name" value="MFS general substrate transporter like domains"/>
    <property type="match status" value="1"/>
</dbReference>
<accession>A0A508B5D8</accession>
<proteinExistence type="predicted"/>
<dbReference type="RefSeq" id="WP_211371805.1">
    <property type="nucleotide sequence ID" value="NZ_VICD02000091.1"/>
</dbReference>